<evidence type="ECO:0000256" key="4">
    <source>
        <dbReference type="ARBA" id="ARBA00023125"/>
    </source>
</evidence>
<keyword evidence="3" id="KW-0862">Zinc</keyword>
<evidence type="ECO:0000256" key="2">
    <source>
        <dbReference type="ARBA" id="ARBA00022771"/>
    </source>
</evidence>
<feature type="domain" description="THAP-type" evidence="6">
    <location>
        <begin position="1"/>
        <end position="67"/>
    </location>
</feature>
<dbReference type="EMBL" id="JBDJPC010000006">
    <property type="protein sequence ID" value="KAL1497258.1"/>
    <property type="molecule type" value="Genomic_DNA"/>
</dbReference>
<name>A0ABD1EL85_HYPHA</name>
<reference evidence="7 8" key="1">
    <citation type="submission" date="2024-05" db="EMBL/GenBank/DDBJ databases">
        <title>Genetic variation in Jamaican populations of the coffee berry borer (Hypothenemus hampei).</title>
        <authorList>
            <person name="Errbii M."/>
            <person name="Myrie A."/>
        </authorList>
    </citation>
    <scope>NUCLEOTIDE SEQUENCE [LARGE SCALE GENOMIC DNA]</scope>
    <source>
        <strain evidence="7">JA-Hopewell-2020-01-JO</strain>
        <tissue evidence="7">Whole body</tissue>
    </source>
</reference>
<dbReference type="Gene3D" id="6.20.210.20">
    <property type="entry name" value="THAP domain"/>
    <property type="match status" value="1"/>
</dbReference>
<dbReference type="GO" id="GO:0003677">
    <property type="term" value="F:DNA binding"/>
    <property type="evidence" value="ECO:0007669"/>
    <property type="project" value="UniProtKB-UniRule"/>
</dbReference>
<protein>
    <recommendedName>
        <fullName evidence="6">THAP-type domain-containing protein</fullName>
    </recommendedName>
</protein>
<comment type="caution">
    <text evidence="7">The sequence shown here is derived from an EMBL/GenBank/DDBJ whole genome shotgun (WGS) entry which is preliminary data.</text>
</comment>
<keyword evidence="2 5" id="KW-0863">Zinc-finger</keyword>
<keyword evidence="1" id="KW-0479">Metal-binding</keyword>
<dbReference type="Pfam" id="PF05485">
    <property type="entry name" value="THAP"/>
    <property type="match status" value="1"/>
</dbReference>
<keyword evidence="8" id="KW-1185">Reference proteome</keyword>
<dbReference type="AlphaFoldDB" id="A0ABD1EL85"/>
<dbReference type="GO" id="GO:0008270">
    <property type="term" value="F:zinc ion binding"/>
    <property type="evidence" value="ECO:0007669"/>
    <property type="project" value="UniProtKB-KW"/>
</dbReference>
<evidence type="ECO:0000313" key="8">
    <source>
        <dbReference type="Proteomes" id="UP001566132"/>
    </source>
</evidence>
<evidence type="ECO:0000256" key="5">
    <source>
        <dbReference type="PROSITE-ProRule" id="PRU00309"/>
    </source>
</evidence>
<dbReference type="InterPro" id="IPR006612">
    <property type="entry name" value="THAP_Znf"/>
</dbReference>
<evidence type="ECO:0000259" key="6">
    <source>
        <dbReference type="PROSITE" id="PS50950"/>
    </source>
</evidence>
<dbReference type="Proteomes" id="UP001566132">
    <property type="component" value="Unassembled WGS sequence"/>
</dbReference>
<proteinExistence type="predicted"/>
<sequence>MPVCYVPNWKNSMAKGFKLYSLPIDERNARRKVWLESLGGENISQNAKICKVHFSQSQFENERLDRR</sequence>
<keyword evidence="4 5" id="KW-0238">DNA-binding</keyword>
<evidence type="ECO:0000256" key="3">
    <source>
        <dbReference type="ARBA" id="ARBA00022833"/>
    </source>
</evidence>
<gene>
    <name evidence="7" type="ORF">ABEB36_008252</name>
</gene>
<dbReference type="PROSITE" id="PS50950">
    <property type="entry name" value="ZF_THAP"/>
    <property type="match status" value="1"/>
</dbReference>
<dbReference type="SUPFAM" id="SSF57716">
    <property type="entry name" value="Glucocorticoid receptor-like (DNA-binding domain)"/>
    <property type="match status" value="1"/>
</dbReference>
<evidence type="ECO:0000256" key="1">
    <source>
        <dbReference type="ARBA" id="ARBA00022723"/>
    </source>
</evidence>
<accession>A0ABD1EL85</accession>
<organism evidence="7 8">
    <name type="scientific">Hypothenemus hampei</name>
    <name type="common">Coffee berry borer</name>
    <dbReference type="NCBI Taxonomy" id="57062"/>
    <lineage>
        <taxon>Eukaryota</taxon>
        <taxon>Metazoa</taxon>
        <taxon>Ecdysozoa</taxon>
        <taxon>Arthropoda</taxon>
        <taxon>Hexapoda</taxon>
        <taxon>Insecta</taxon>
        <taxon>Pterygota</taxon>
        <taxon>Neoptera</taxon>
        <taxon>Endopterygota</taxon>
        <taxon>Coleoptera</taxon>
        <taxon>Polyphaga</taxon>
        <taxon>Cucujiformia</taxon>
        <taxon>Curculionidae</taxon>
        <taxon>Scolytinae</taxon>
        <taxon>Hypothenemus</taxon>
    </lineage>
</organism>
<dbReference type="InterPro" id="IPR038441">
    <property type="entry name" value="THAP_Znf_sf"/>
</dbReference>
<evidence type="ECO:0000313" key="7">
    <source>
        <dbReference type="EMBL" id="KAL1497258.1"/>
    </source>
</evidence>